<dbReference type="AlphaFoldDB" id="A0A8H6LYY7"/>
<dbReference type="OrthoDB" id="3067824at2759"/>
<organism evidence="1 2">
    <name type="scientific">Ephemerocybe angulata</name>
    <dbReference type="NCBI Taxonomy" id="980116"/>
    <lineage>
        <taxon>Eukaryota</taxon>
        <taxon>Fungi</taxon>
        <taxon>Dikarya</taxon>
        <taxon>Basidiomycota</taxon>
        <taxon>Agaricomycotina</taxon>
        <taxon>Agaricomycetes</taxon>
        <taxon>Agaricomycetidae</taxon>
        <taxon>Agaricales</taxon>
        <taxon>Agaricineae</taxon>
        <taxon>Psathyrellaceae</taxon>
        <taxon>Ephemerocybe</taxon>
    </lineage>
</organism>
<comment type="caution">
    <text evidence="1">The sequence shown here is derived from an EMBL/GenBank/DDBJ whole genome shotgun (WGS) entry which is preliminary data.</text>
</comment>
<reference evidence="1 2" key="1">
    <citation type="submission" date="2020-07" db="EMBL/GenBank/DDBJ databases">
        <title>Comparative genomics of pyrophilous fungi reveals a link between fire events and developmental genes.</title>
        <authorList>
            <consortium name="DOE Joint Genome Institute"/>
            <person name="Steindorff A.S."/>
            <person name="Carver A."/>
            <person name="Calhoun S."/>
            <person name="Stillman K."/>
            <person name="Liu H."/>
            <person name="Lipzen A."/>
            <person name="Pangilinan J."/>
            <person name="Labutti K."/>
            <person name="Bruns T.D."/>
            <person name="Grigoriev I.V."/>
        </authorList>
    </citation>
    <scope>NUCLEOTIDE SEQUENCE [LARGE SCALE GENOMIC DNA]</scope>
    <source>
        <strain evidence="1 2">CBS 144469</strain>
    </source>
</reference>
<evidence type="ECO:0000313" key="2">
    <source>
        <dbReference type="Proteomes" id="UP000521943"/>
    </source>
</evidence>
<proteinExistence type="predicted"/>
<accession>A0A8H6LYY7</accession>
<protein>
    <submittedName>
        <fullName evidence="1">Gag-like protein</fullName>
    </submittedName>
</protein>
<gene>
    <name evidence="1" type="ORF">DFP72DRAFT_820952</name>
</gene>
<evidence type="ECO:0000313" key="1">
    <source>
        <dbReference type="EMBL" id="KAF6748085.1"/>
    </source>
</evidence>
<sequence length="262" mass="29635">MLAGAVAYGGWSLTLTEVPSQVEVDHIRGYLHRKLPEAVAWVGLPSSKSFLRLPNVPFIFDAKSNLRIKPEDIARAFEASPLRSDLVLASPPRVIRNSKSSTRCDVFFDIWHSQQGLRTQRLIKKELLIYGQKCVIQAARTSPGTRLCQTCWKWGHPTKACQGRLRCPICGGPHSQNEHHDQCGGCKGNAKAIPLVLPTPSGAECPYSWKWLACRRDGHRVFDRKCPFWDHRFDRAWAVAKYSEVRAHQQRGRTSTHTLPYV</sequence>
<name>A0A8H6LYY7_9AGAR</name>
<dbReference type="Proteomes" id="UP000521943">
    <property type="component" value="Unassembled WGS sequence"/>
</dbReference>
<dbReference type="EMBL" id="JACGCI010000075">
    <property type="protein sequence ID" value="KAF6748085.1"/>
    <property type="molecule type" value="Genomic_DNA"/>
</dbReference>
<keyword evidence="2" id="KW-1185">Reference proteome</keyword>